<dbReference type="PROSITE" id="PS51079">
    <property type="entry name" value="MBT"/>
    <property type="match status" value="4"/>
</dbReference>
<dbReference type="InterPro" id="IPR004092">
    <property type="entry name" value="Mbt"/>
</dbReference>
<dbReference type="OrthoDB" id="8188861at2759"/>
<dbReference type="Proteomes" id="UP000746747">
    <property type="component" value="Unassembled WGS sequence"/>
</dbReference>
<dbReference type="Pfam" id="PF02820">
    <property type="entry name" value="MBT"/>
    <property type="match status" value="4"/>
</dbReference>
<reference evidence="3" key="1">
    <citation type="submission" date="2021-09" db="EMBL/GenBank/DDBJ databases">
        <authorList>
            <consortium name="Pathogen Informatics"/>
        </authorList>
    </citation>
    <scope>NUCLEOTIDE SEQUENCE</scope>
</reference>
<feature type="repeat" description="MBT" evidence="2">
    <location>
        <begin position="158"/>
        <end position="271"/>
    </location>
</feature>
<organism evidence="3 4">
    <name type="scientific">Cercopithifilaria johnstoni</name>
    <dbReference type="NCBI Taxonomy" id="2874296"/>
    <lineage>
        <taxon>Eukaryota</taxon>
        <taxon>Metazoa</taxon>
        <taxon>Ecdysozoa</taxon>
        <taxon>Nematoda</taxon>
        <taxon>Chromadorea</taxon>
        <taxon>Rhabditida</taxon>
        <taxon>Spirurina</taxon>
        <taxon>Spiruromorpha</taxon>
        <taxon>Filarioidea</taxon>
        <taxon>Onchocercidae</taxon>
        <taxon>Cercopithifilaria</taxon>
    </lineage>
</organism>
<evidence type="ECO:0000256" key="2">
    <source>
        <dbReference type="PROSITE-ProRule" id="PRU00459"/>
    </source>
</evidence>
<feature type="repeat" description="MBT" evidence="2">
    <location>
        <begin position="272"/>
        <end position="385"/>
    </location>
</feature>
<comment type="caution">
    <text evidence="3">The sequence shown here is derived from an EMBL/GenBank/DDBJ whole genome shotgun (WGS) entry which is preliminary data.</text>
</comment>
<feature type="repeat" description="MBT" evidence="2">
    <location>
        <begin position="394"/>
        <end position="492"/>
    </location>
</feature>
<dbReference type="GO" id="GO:0003682">
    <property type="term" value="F:chromatin binding"/>
    <property type="evidence" value="ECO:0007669"/>
    <property type="project" value="TreeGrafter"/>
</dbReference>
<dbReference type="AlphaFoldDB" id="A0A8J2LTY7"/>
<dbReference type="PANTHER" id="PTHR12247">
    <property type="entry name" value="POLYCOMB GROUP PROTEIN"/>
    <property type="match status" value="1"/>
</dbReference>
<protein>
    <submittedName>
        <fullName evidence="3">Uncharacterized protein</fullName>
    </submittedName>
</protein>
<dbReference type="SMART" id="SM00561">
    <property type="entry name" value="MBT"/>
    <property type="match status" value="3"/>
</dbReference>
<dbReference type="GO" id="GO:0045892">
    <property type="term" value="P:negative regulation of DNA-templated transcription"/>
    <property type="evidence" value="ECO:0007669"/>
    <property type="project" value="TreeGrafter"/>
</dbReference>
<sequence length="501" mass="57829">MAPRLVRYRSVIPAVDQERIKGNYSWGTFLGGLLRTLSRSGDVRSRCPEYIVPVESFHEAPLIEYMKDIDTNVEFEVALLDDYGFKSGPIKLYWFARVVKIMGYRLLLRFEGMDEKGDNTYDFWVNISSQDLKPIGYCAEDIETRGLVPPQLIYERQPNWQQYILNQIPCYKTFSINWPEILVQKITSCKYKRGDEVELLDSIYRMRVRPAYVEQVIGGRIWVCLNSKFAIRPMIVKGDFQLCEGVWMDQNSPIIFPIGWAWRNGYRMEANGDYFNHVQEVTSDLQLGLADNPSEEHEANPSIQKTEAEGNEITWKIGMKLEVLDPFGSWNELRVSTVTRIMDNGFLKINFDGEMDHHAVPLHFTSELLFPVGYGAKYGISVKKPKNLHDPGNFDWNVYLRMTNGVPAPEELFHTFKDDVLSNFKIGARLEATDMCESNLICPATISSHHGRLLKIAYEGWGSNYNQLFDYRSPNIFPVGWCEMHGYKLTSPAMAKKKRRN</sequence>
<dbReference type="SUPFAM" id="SSF63748">
    <property type="entry name" value="Tudor/PWWP/MBT"/>
    <property type="match status" value="4"/>
</dbReference>
<evidence type="ECO:0000313" key="4">
    <source>
        <dbReference type="Proteomes" id="UP000746747"/>
    </source>
</evidence>
<keyword evidence="4" id="KW-1185">Reference proteome</keyword>
<proteinExistence type="predicted"/>
<dbReference type="Gene3D" id="2.30.30.140">
    <property type="match status" value="4"/>
</dbReference>
<evidence type="ECO:0000256" key="1">
    <source>
        <dbReference type="ARBA" id="ARBA00022737"/>
    </source>
</evidence>
<name>A0A8J2LTY7_9BILA</name>
<dbReference type="PANTHER" id="PTHR12247:SF131">
    <property type="entry name" value="LD05287P"/>
    <property type="match status" value="1"/>
</dbReference>
<dbReference type="GO" id="GO:0042393">
    <property type="term" value="F:histone binding"/>
    <property type="evidence" value="ECO:0007669"/>
    <property type="project" value="TreeGrafter"/>
</dbReference>
<accession>A0A8J2LTY7</accession>
<dbReference type="GO" id="GO:0005634">
    <property type="term" value="C:nucleus"/>
    <property type="evidence" value="ECO:0007669"/>
    <property type="project" value="InterPro"/>
</dbReference>
<keyword evidence="1" id="KW-0677">Repeat</keyword>
<evidence type="ECO:0000313" key="3">
    <source>
        <dbReference type="EMBL" id="CAG9529964.1"/>
    </source>
</evidence>
<dbReference type="InterPro" id="IPR050548">
    <property type="entry name" value="PcG_chromatin_remod_factors"/>
</dbReference>
<dbReference type="EMBL" id="CAKAEH010000123">
    <property type="protein sequence ID" value="CAG9529964.1"/>
    <property type="molecule type" value="Genomic_DNA"/>
</dbReference>
<dbReference type="CDD" id="cd20097">
    <property type="entry name" value="MBT_dSfmbt-like_rpt1"/>
    <property type="match status" value="1"/>
</dbReference>
<gene>
    <name evidence="3" type="ORF">CJOHNSTONI_LOCUS497</name>
</gene>
<feature type="repeat" description="MBT" evidence="2">
    <location>
        <begin position="24"/>
        <end position="150"/>
    </location>
</feature>